<dbReference type="PROSITE" id="PS00134">
    <property type="entry name" value="TRYPSIN_HIS"/>
    <property type="match status" value="1"/>
</dbReference>
<keyword evidence="6" id="KW-1185">Reference proteome</keyword>
<reference evidence="5" key="1">
    <citation type="submission" date="2021-03" db="EMBL/GenBank/DDBJ databases">
        <title>Chromosome level genome of the anhydrobiotic midge Polypedilum vanderplanki.</title>
        <authorList>
            <person name="Yoshida Y."/>
            <person name="Kikawada T."/>
            <person name="Gusev O."/>
        </authorList>
    </citation>
    <scope>NUCLEOTIDE SEQUENCE</scope>
    <source>
        <strain evidence="5">NIAS01</strain>
        <tissue evidence="5">Whole body or cell culture</tissue>
    </source>
</reference>
<dbReference type="Gene3D" id="2.40.10.10">
    <property type="entry name" value="Trypsin-like serine proteases"/>
    <property type="match status" value="1"/>
</dbReference>
<keyword evidence="1" id="KW-1015">Disulfide bond</keyword>
<keyword evidence="3" id="KW-0732">Signal</keyword>
<dbReference type="EMBL" id="JADBJN010000003">
    <property type="protein sequence ID" value="KAG5674023.1"/>
    <property type="molecule type" value="Genomic_DNA"/>
</dbReference>
<dbReference type="PANTHER" id="PTHR24252:SF7">
    <property type="entry name" value="HYALIN"/>
    <property type="match status" value="1"/>
</dbReference>
<dbReference type="OrthoDB" id="10059102at2759"/>
<dbReference type="InterPro" id="IPR043504">
    <property type="entry name" value="Peptidase_S1_PA_chymotrypsin"/>
</dbReference>
<name>A0A9J6BVU5_POLVA</name>
<organism evidence="5 6">
    <name type="scientific">Polypedilum vanderplanki</name>
    <name type="common">Sleeping chironomid midge</name>
    <dbReference type="NCBI Taxonomy" id="319348"/>
    <lineage>
        <taxon>Eukaryota</taxon>
        <taxon>Metazoa</taxon>
        <taxon>Ecdysozoa</taxon>
        <taxon>Arthropoda</taxon>
        <taxon>Hexapoda</taxon>
        <taxon>Insecta</taxon>
        <taxon>Pterygota</taxon>
        <taxon>Neoptera</taxon>
        <taxon>Endopterygota</taxon>
        <taxon>Diptera</taxon>
        <taxon>Nematocera</taxon>
        <taxon>Chironomoidea</taxon>
        <taxon>Chironomidae</taxon>
        <taxon>Chironominae</taxon>
        <taxon>Polypedilum</taxon>
        <taxon>Polypedilum</taxon>
    </lineage>
</organism>
<dbReference type="InterPro" id="IPR018114">
    <property type="entry name" value="TRYPSIN_HIS"/>
</dbReference>
<sequence length="138" mass="15715">MKKFLIALIIISVLTVKADEEEFDWNWEAGIPHYQKPHYNEQGEVLFFPRIIGGQIAVHGEFPAKISLQNRRGNHFCGGALIDLRHVLSAAHCLTDIDGRVSNPNDIRLMGDDLSIESRASPHRQICDAYFRTSKLRF</sequence>
<evidence type="ECO:0000256" key="3">
    <source>
        <dbReference type="SAM" id="SignalP"/>
    </source>
</evidence>
<dbReference type="AlphaFoldDB" id="A0A9J6BVU5"/>
<dbReference type="InterPro" id="IPR001254">
    <property type="entry name" value="Trypsin_dom"/>
</dbReference>
<dbReference type="Pfam" id="PF00089">
    <property type="entry name" value="Trypsin"/>
    <property type="match status" value="1"/>
</dbReference>
<dbReference type="PANTHER" id="PTHR24252">
    <property type="entry name" value="ACROSIN-RELATED"/>
    <property type="match status" value="1"/>
</dbReference>
<protein>
    <recommendedName>
        <fullName evidence="4">Peptidase S1 domain-containing protein</fullName>
    </recommendedName>
</protein>
<accession>A0A9J6BVU5</accession>
<evidence type="ECO:0000256" key="2">
    <source>
        <dbReference type="ARBA" id="ARBA00024195"/>
    </source>
</evidence>
<evidence type="ECO:0000313" key="5">
    <source>
        <dbReference type="EMBL" id="KAG5674023.1"/>
    </source>
</evidence>
<evidence type="ECO:0000259" key="4">
    <source>
        <dbReference type="Pfam" id="PF00089"/>
    </source>
</evidence>
<dbReference type="GO" id="GO:0006508">
    <property type="term" value="P:proteolysis"/>
    <property type="evidence" value="ECO:0007669"/>
    <property type="project" value="InterPro"/>
</dbReference>
<dbReference type="GO" id="GO:0004252">
    <property type="term" value="F:serine-type endopeptidase activity"/>
    <property type="evidence" value="ECO:0007669"/>
    <property type="project" value="InterPro"/>
</dbReference>
<gene>
    <name evidence="5" type="ORF">PVAND_004014</name>
</gene>
<feature type="chain" id="PRO_5039910169" description="Peptidase S1 domain-containing protein" evidence="3">
    <location>
        <begin position="19"/>
        <end position="138"/>
    </location>
</feature>
<comment type="similarity">
    <text evidence="2">Belongs to the peptidase S1 family. CLIP subfamily.</text>
</comment>
<evidence type="ECO:0000313" key="6">
    <source>
        <dbReference type="Proteomes" id="UP001107558"/>
    </source>
</evidence>
<dbReference type="Proteomes" id="UP001107558">
    <property type="component" value="Chromosome 3"/>
</dbReference>
<dbReference type="InterPro" id="IPR009003">
    <property type="entry name" value="Peptidase_S1_PA"/>
</dbReference>
<dbReference type="SUPFAM" id="SSF50494">
    <property type="entry name" value="Trypsin-like serine proteases"/>
    <property type="match status" value="1"/>
</dbReference>
<feature type="signal peptide" evidence="3">
    <location>
        <begin position="1"/>
        <end position="18"/>
    </location>
</feature>
<feature type="domain" description="Peptidase S1" evidence="4">
    <location>
        <begin position="51"/>
        <end position="105"/>
    </location>
</feature>
<evidence type="ECO:0000256" key="1">
    <source>
        <dbReference type="ARBA" id="ARBA00023157"/>
    </source>
</evidence>
<comment type="caution">
    <text evidence="5">The sequence shown here is derived from an EMBL/GenBank/DDBJ whole genome shotgun (WGS) entry which is preliminary data.</text>
</comment>
<proteinExistence type="inferred from homology"/>